<accession>A0AA38HL63</accession>
<evidence type="ECO:0000313" key="3">
    <source>
        <dbReference type="EMBL" id="KAJ3639930.1"/>
    </source>
</evidence>
<organism evidence="3 4">
    <name type="scientific">Zophobas morio</name>
    <dbReference type="NCBI Taxonomy" id="2755281"/>
    <lineage>
        <taxon>Eukaryota</taxon>
        <taxon>Metazoa</taxon>
        <taxon>Ecdysozoa</taxon>
        <taxon>Arthropoda</taxon>
        <taxon>Hexapoda</taxon>
        <taxon>Insecta</taxon>
        <taxon>Pterygota</taxon>
        <taxon>Neoptera</taxon>
        <taxon>Endopterygota</taxon>
        <taxon>Coleoptera</taxon>
        <taxon>Polyphaga</taxon>
        <taxon>Cucujiformia</taxon>
        <taxon>Tenebrionidae</taxon>
        <taxon>Zophobas</taxon>
    </lineage>
</organism>
<name>A0AA38HL63_9CUCU</name>
<dbReference type="AlphaFoldDB" id="A0AA38HL63"/>
<dbReference type="Proteomes" id="UP001168821">
    <property type="component" value="Unassembled WGS sequence"/>
</dbReference>
<dbReference type="EMBL" id="JALNTZ010000010">
    <property type="protein sequence ID" value="KAJ3639887.1"/>
    <property type="molecule type" value="Genomic_DNA"/>
</dbReference>
<proteinExistence type="predicted"/>
<protein>
    <submittedName>
        <fullName evidence="3">Uncharacterized protein</fullName>
    </submittedName>
</protein>
<comment type="caution">
    <text evidence="3">The sequence shown here is derived from an EMBL/GenBank/DDBJ whole genome shotgun (WGS) entry which is preliminary data.</text>
</comment>
<sequence length="120" mass="12351">MQVRLTATEPVPPGHGVGDESLEAGPVQTPGAPSEFDGRLVDRVGGVVVEEGSGGDIESSQTGVRGALSAVRGHPEGVLGEAEAVREVQRARRDLRGSREYVVDAVWVGTLGTVAVARGP</sequence>
<keyword evidence="4" id="KW-1185">Reference proteome</keyword>
<evidence type="ECO:0000313" key="2">
    <source>
        <dbReference type="EMBL" id="KAJ3639887.1"/>
    </source>
</evidence>
<evidence type="ECO:0000256" key="1">
    <source>
        <dbReference type="SAM" id="MobiDB-lite"/>
    </source>
</evidence>
<gene>
    <name evidence="2" type="ORF">Zmor_003218</name>
    <name evidence="3" type="ORF">Zmor_003258</name>
</gene>
<evidence type="ECO:0000313" key="4">
    <source>
        <dbReference type="Proteomes" id="UP001168821"/>
    </source>
</evidence>
<reference evidence="3" key="1">
    <citation type="journal article" date="2023" name="G3 (Bethesda)">
        <title>Whole genome assemblies of Zophobas morio and Tenebrio molitor.</title>
        <authorList>
            <person name="Kaur S."/>
            <person name="Stinson S.A."/>
            <person name="diCenzo G.C."/>
        </authorList>
    </citation>
    <scope>NUCLEOTIDE SEQUENCE</scope>
    <source>
        <strain evidence="3">QUZm001</strain>
    </source>
</reference>
<feature type="region of interest" description="Disordered" evidence="1">
    <location>
        <begin position="1"/>
        <end position="39"/>
    </location>
</feature>
<dbReference type="EMBL" id="JALNTZ010000010">
    <property type="protein sequence ID" value="KAJ3639930.1"/>
    <property type="molecule type" value="Genomic_DNA"/>
</dbReference>